<accession>Q69X18</accession>
<gene>
    <name evidence="2" type="primary">P0481H08.8</name>
</gene>
<sequence length="61" mass="6458">MGNVCTSTKPNTLWLPFCTASLLPMISLVADRGIDGFVTERGEERLSPSPAKCESGGESEA</sequence>
<dbReference type="Proteomes" id="UP000000763">
    <property type="component" value="Chromosome 6"/>
</dbReference>
<reference evidence="3" key="1">
    <citation type="journal article" date="2005" name="Nature">
        <title>The map-based sequence of the rice genome.</title>
        <authorList>
            <consortium name="International rice genome sequencing project (IRGSP)"/>
            <person name="Matsumoto T."/>
            <person name="Wu J."/>
            <person name="Kanamori H."/>
            <person name="Katayose Y."/>
            <person name="Fujisawa M."/>
            <person name="Namiki N."/>
            <person name="Mizuno H."/>
            <person name="Yamamoto K."/>
            <person name="Antonio B.A."/>
            <person name="Baba T."/>
            <person name="Sakata K."/>
            <person name="Nagamura Y."/>
            <person name="Aoki H."/>
            <person name="Arikawa K."/>
            <person name="Arita K."/>
            <person name="Bito T."/>
            <person name="Chiden Y."/>
            <person name="Fujitsuka N."/>
            <person name="Fukunaka R."/>
            <person name="Hamada M."/>
            <person name="Harada C."/>
            <person name="Hayashi A."/>
            <person name="Hijishita S."/>
            <person name="Honda M."/>
            <person name="Hosokawa S."/>
            <person name="Ichikawa Y."/>
            <person name="Idonuma A."/>
            <person name="Iijima M."/>
            <person name="Ikeda M."/>
            <person name="Ikeno M."/>
            <person name="Ito K."/>
            <person name="Ito S."/>
            <person name="Ito T."/>
            <person name="Ito Y."/>
            <person name="Ito Y."/>
            <person name="Iwabuchi A."/>
            <person name="Kamiya K."/>
            <person name="Karasawa W."/>
            <person name="Kurita K."/>
            <person name="Katagiri S."/>
            <person name="Kikuta A."/>
            <person name="Kobayashi H."/>
            <person name="Kobayashi N."/>
            <person name="Machita K."/>
            <person name="Maehara T."/>
            <person name="Masukawa M."/>
            <person name="Mizubayashi T."/>
            <person name="Mukai Y."/>
            <person name="Nagasaki H."/>
            <person name="Nagata Y."/>
            <person name="Naito S."/>
            <person name="Nakashima M."/>
            <person name="Nakama Y."/>
            <person name="Nakamichi Y."/>
            <person name="Nakamura M."/>
            <person name="Meguro A."/>
            <person name="Negishi M."/>
            <person name="Ohta I."/>
            <person name="Ohta T."/>
            <person name="Okamoto M."/>
            <person name="Ono N."/>
            <person name="Saji S."/>
            <person name="Sakaguchi M."/>
            <person name="Sakai K."/>
            <person name="Shibata M."/>
            <person name="Shimokawa T."/>
            <person name="Song J."/>
            <person name="Takazaki Y."/>
            <person name="Terasawa K."/>
            <person name="Tsugane M."/>
            <person name="Tsuji K."/>
            <person name="Ueda S."/>
            <person name="Waki K."/>
            <person name="Yamagata H."/>
            <person name="Yamamoto M."/>
            <person name="Yamamoto S."/>
            <person name="Yamane H."/>
            <person name="Yoshiki S."/>
            <person name="Yoshihara R."/>
            <person name="Yukawa K."/>
            <person name="Zhong H."/>
            <person name="Yano M."/>
            <person name="Yuan Q."/>
            <person name="Ouyang S."/>
            <person name="Liu J."/>
            <person name="Jones K.M."/>
            <person name="Gansberger K."/>
            <person name="Moffat K."/>
            <person name="Hill J."/>
            <person name="Bera J."/>
            <person name="Fadrosh D."/>
            <person name="Jin S."/>
            <person name="Johri S."/>
            <person name="Kim M."/>
            <person name="Overton L."/>
            <person name="Reardon M."/>
            <person name="Tsitrin T."/>
            <person name="Vuong H."/>
            <person name="Weaver B."/>
            <person name="Ciecko A."/>
            <person name="Tallon L."/>
            <person name="Jackson J."/>
            <person name="Pai G."/>
            <person name="Aken S.V."/>
            <person name="Utterback T."/>
            <person name="Reidmuller S."/>
            <person name="Feldblyum T."/>
            <person name="Hsiao J."/>
            <person name="Zismann V."/>
            <person name="Iobst S."/>
            <person name="de Vazeille A.R."/>
            <person name="Buell C.R."/>
            <person name="Ying K."/>
            <person name="Li Y."/>
            <person name="Lu T."/>
            <person name="Huang Y."/>
            <person name="Zhao Q."/>
            <person name="Feng Q."/>
            <person name="Zhang L."/>
            <person name="Zhu J."/>
            <person name="Weng Q."/>
            <person name="Mu J."/>
            <person name="Lu Y."/>
            <person name="Fan D."/>
            <person name="Liu Y."/>
            <person name="Guan J."/>
            <person name="Zhang Y."/>
            <person name="Yu S."/>
            <person name="Liu X."/>
            <person name="Zhang Y."/>
            <person name="Hong G."/>
            <person name="Han B."/>
            <person name="Choisne N."/>
            <person name="Demange N."/>
            <person name="Orjeda G."/>
            <person name="Samain S."/>
            <person name="Cattolico L."/>
            <person name="Pelletier E."/>
            <person name="Couloux A."/>
            <person name="Segurens B."/>
            <person name="Wincker P."/>
            <person name="D'Hont A."/>
            <person name="Scarpelli C."/>
            <person name="Weissenbach J."/>
            <person name="Salanoubat M."/>
            <person name="Quetier F."/>
            <person name="Yu Y."/>
            <person name="Kim H.R."/>
            <person name="Rambo T."/>
            <person name="Currie J."/>
            <person name="Collura K."/>
            <person name="Luo M."/>
            <person name="Yang T."/>
            <person name="Ammiraju J.S.S."/>
            <person name="Engler F."/>
            <person name="Soderlund C."/>
            <person name="Wing R.A."/>
            <person name="Palmer L.E."/>
            <person name="de la Bastide M."/>
            <person name="Spiegel L."/>
            <person name="Nascimento L."/>
            <person name="Zutavern T."/>
            <person name="O'Shaughnessy A."/>
            <person name="Dike S."/>
            <person name="Dedhia N."/>
            <person name="Preston R."/>
            <person name="Balija V."/>
            <person name="McCombie W.R."/>
            <person name="Chow T."/>
            <person name="Chen H."/>
            <person name="Chung M."/>
            <person name="Chen C."/>
            <person name="Shaw J."/>
            <person name="Wu H."/>
            <person name="Hsiao K."/>
            <person name="Chao Y."/>
            <person name="Chu M."/>
            <person name="Cheng C."/>
            <person name="Hour A."/>
            <person name="Lee P."/>
            <person name="Lin S."/>
            <person name="Lin Y."/>
            <person name="Liou J."/>
            <person name="Liu S."/>
            <person name="Hsing Y."/>
            <person name="Raghuvanshi S."/>
            <person name="Mohanty A."/>
            <person name="Bharti A.K."/>
            <person name="Gaur A."/>
            <person name="Gupta V."/>
            <person name="Kumar D."/>
            <person name="Ravi V."/>
            <person name="Vij S."/>
            <person name="Kapur A."/>
            <person name="Khurana P."/>
            <person name="Khurana P."/>
            <person name="Khurana J.P."/>
            <person name="Tyagi A.K."/>
            <person name="Gaikwad K."/>
            <person name="Singh A."/>
            <person name="Dalal V."/>
            <person name="Srivastava S."/>
            <person name="Dixit A."/>
            <person name="Pal A.K."/>
            <person name="Ghazi I.A."/>
            <person name="Yadav M."/>
            <person name="Pandit A."/>
            <person name="Bhargava A."/>
            <person name="Sureshbabu K."/>
            <person name="Batra K."/>
            <person name="Sharma T.R."/>
            <person name="Mohapatra T."/>
            <person name="Singh N.K."/>
            <person name="Messing J."/>
            <person name="Nelson A.B."/>
            <person name="Fuks G."/>
            <person name="Kavchok S."/>
            <person name="Keizer G."/>
            <person name="Linton E."/>
            <person name="Llaca V."/>
            <person name="Song R."/>
            <person name="Tanyolac B."/>
            <person name="Young S."/>
            <person name="Ho-Il K."/>
            <person name="Hahn J.H."/>
            <person name="Sangsakoo G."/>
            <person name="Vanavichit A."/>
            <person name="de Mattos Luiz.A.T."/>
            <person name="Zimmer P.D."/>
            <person name="Malone G."/>
            <person name="Dellagostin O."/>
            <person name="de Oliveira A.C."/>
            <person name="Bevan M."/>
            <person name="Bancroft I."/>
            <person name="Minx P."/>
            <person name="Cordum H."/>
            <person name="Wilson R."/>
            <person name="Cheng Z."/>
            <person name="Jin W."/>
            <person name="Jiang J."/>
            <person name="Leong S.A."/>
            <person name="Iwama H."/>
            <person name="Gojobori T."/>
            <person name="Itoh T."/>
            <person name="Niimura Y."/>
            <person name="Fujii Y."/>
            <person name="Habara T."/>
            <person name="Sakai H."/>
            <person name="Sato Y."/>
            <person name="Wilson G."/>
            <person name="Kumar K."/>
            <person name="McCouch S."/>
            <person name="Juretic N."/>
            <person name="Hoen D."/>
            <person name="Wright S."/>
            <person name="Bruskiewich R."/>
            <person name="Bureau T."/>
            <person name="Miyao A."/>
            <person name="Hirochika H."/>
            <person name="Nishikawa T."/>
            <person name="Kadowaki K."/>
            <person name="Sugiura M."/>
            <person name="Burr B."/>
            <person name="Sasaki T."/>
        </authorList>
    </citation>
    <scope>NUCLEOTIDE SEQUENCE [LARGE SCALE GENOMIC DNA]</scope>
    <source>
        <strain evidence="3">cv. Nipponbare</strain>
    </source>
</reference>
<protein>
    <submittedName>
        <fullName evidence="2">Uncharacterized protein</fullName>
    </submittedName>
</protein>
<feature type="region of interest" description="Disordered" evidence="1">
    <location>
        <begin position="40"/>
        <end position="61"/>
    </location>
</feature>
<evidence type="ECO:0000313" key="3">
    <source>
        <dbReference type="Proteomes" id="UP000000763"/>
    </source>
</evidence>
<organism evidence="2 3">
    <name type="scientific">Oryza sativa subsp. japonica</name>
    <name type="common">Rice</name>
    <dbReference type="NCBI Taxonomy" id="39947"/>
    <lineage>
        <taxon>Eukaryota</taxon>
        <taxon>Viridiplantae</taxon>
        <taxon>Streptophyta</taxon>
        <taxon>Embryophyta</taxon>
        <taxon>Tracheophyta</taxon>
        <taxon>Spermatophyta</taxon>
        <taxon>Magnoliopsida</taxon>
        <taxon>Liliopsida</taxon>
        <taxon>Poales</taxon>
        <taxon>Poaceae</taxon>
        <taxon>BOP clade</taxon>
        <taxon>Oryzoideae</taxon>
        <taxon>Oryzeae</taxon>
        <taxon>Oryzinae</taxon>
        <taxon>Oryza</taxon>
        <taxon>Oryza sativa</taxon>
    </lineage>
</organism>
<dbReference type="AlphaFoldDB" id="Q69X18"/>
<evidence type="ECO:0000313" key="2">
    <source>
        <dbReference type="EMBL" id="BAD35533.1"/>
    </source>
</evidence>
<evidence type="ECO:0000256" key="1">
    <source>
        <dbReference type="SAM" id="MobiDB-lite"/>
    </source>
</evidence>
<dbReference type="EMBL" id="AP003629">
    <property type="protein sequence ID" value="BAD35533.1"/>
    <property type="molecule type" value="Genomic_DNA"/>
</dbReference>
<reference evidence="3" key="2">
    <citation type="journal article" date="2008" name="Nucleic Acids Res.">
        <title>The rice annotation project database (RAP-DB): 2008 update.</title>
        <authorList>
            <consortium name="The rice annotation project (RAP)"/>
        </authorList>
    </citation>
    <scope>GENOME REANNOTATION</scope>
    <source>
        <strain evidence="3">cv. Nipponbare</strain>
    </source>
</reference>
<name>Q69X18_ORYSJ</name>
<proteinExistence type="predicted"/>